<dbReference type="SUPFAM" id="SSF51011">
    <property type="entry name" value="Glycosyl hydrolase domain"/>
    <property type="match status" value="1"/>
</dbReference>
<dbReference type="RefSeq" id="WP_075727043.1">
    <property type="nucleotide sequence ID" value="NZ_LTDM01000032.1"/>
</dbReference>
<reference evidence="13 14" key="1">
    <citation type="submission" date="2016-02" db="EMBL/GenBank/DDBJ databases">
        <title>Genome sequence of Tissierella creatinophila DSM 6911.</title>
        <authorList>
            <person name="Poehlein A."/>
            <person name="Daniel R."/>
        </authorList>
    </citation>
    <scope>NUCLEOTIDE SEQUENCE [LARGE SCALE GENOMIC DNA]</scope>
    <source>
        <strain evidence="13 14">DSM 6911</strain>
    </source>
</reference>
<dbReference type="CDD" id="cd02855">
    <property type="entry name" value="E_set_GBE_prok_N"/>
    <property type="match status" value="1"/>
</dbReference>
<evidence type="ECO:0000256" key="4">
    <source>
        <dbReference type="ARBA" id="ARBA00009000"/>
    </source>
</evidence>
<dbReference type="AlphaFoldDB" id="A0A1U7M4T2"/>
<dbReference type="InterPro" id="IPR013783">
    <property type="entry name" value="Ig-like_fold"/>
</dbReference>
<sequence length="628" mass="73623">MGIDYFYIEEGEFDAHLFHQGTFYESYKFLGAHKMLENEGYVRFIVWAPRAKEVFLTGNFNHWNETSLPLERIPESGLWNICLKGVSEFDAYKYRIITQENEVLMKADPYAFHAEERPKSASKYYDIEGFQWSDKKWIKERKEKDYLNGPLSIYEVNLLSWKKKDGDIQYSYDDLADELVRYVKKMGYTHIELMPVMEHPFDGSWGYQITGFFAPTSRFGTPKDFMNFVDKCHKNGIGVILDWVPAHFAKDGHALGKFDGSYLFESLDRAKAENDMWGTYNFDFTKPEVLSFLISNAMYWLEYYHIDGIRLDAVSYILYYDLSGKGIKNIYGGNENLEAIEFFKRLNSIIKKKHPETLLIAEESTSYEGLTTPLEEGGLGFTHKWNMGWMNDTLEYMKIDPLFRGKRQDLLTFGLMYAFNENFVLPLSHDEVVHGKKSLLDKMPGSYRDKFANLRLLYLFMYAYPGKKLLFMGGEFAQFKEWDEWKCLDWNLLEYDSHSSVQKFVRDLNKLYKEEEALYINDTSYDGFNWIEHENHKESIIAFERIGKNGENLIAVFNFTPVERIDYPIGVEEEGSYGMIITSDHKRYGGETKRIKTYKTKKESIHGRDFRLELTLPSLGGVILKKKN</sequence>
<dbReference type="Gene3D" id="3.20.20.80">
    <property type="entry name" value="Glycosidases"/>
    <property type="match status" value="1"/>
</dbReference>
<dbReference type="HAMAP" id="MF_00685">
    <property type="entry name" value="GlgB"/>
    <property type="match status" value="1"/>
</dbReference>
<dbReference type="InterPro" id="IPR013780">
    <property type="entry name" value="Glyco_hydro_b"/>
</dbReference>
<evidence type="ECO:0000256" key="11">
    <source>
        <dbReference type="PIRSR" id="PIRSR000463-1"/>
    </source>
</evidence>
<dbReference type="PANTHER" id="PTHR43651:SF3">
    <property type="entry name" value="1,4-ALPHA-GLUCAN-BRANCHING ENZYME"/>
    <property type="match status" value="1"/>
</dbReference>
<dbReference type="NCBIfam" id="NF008967">
    <property type="entry name" value="PRK12313.1"/>
    <property type="match status" value="1"/>
</dbReference>
<accession>A0A1U7M4T2</accession>
<keyword evidence="14" id="KW-1185">Reference proteome</keyword>
<gene>
    <name evidence="10 13" type="primary">glgB</name>
    <name evidence="13" type="ORF">TICRE_16870</name>
</gene>
<dbReference type="GO" id="GO:0003844">
    <property type="term" value="F:1,4-alpha-glucan branching enzyme activity"/>
    <property type="evidence" value="ECO:0007669"/>
    <property type="project" value="UniProtKB-UniRule"/>
</dbReference>
<keyword evidence="8 10" id="KW-0320">Glycogen biosynthesis</keyword>
<dbReference type="Gene3D" id="2.60.40.1180">
    <property type="entry name" value="Golgi alpha-mannosidase II"/>
    <property type="match status" value="1"/>
</dbReference>
<keyword evidence="5 10" id="KW-0321">Glycogen metabolism</keyword>
<comment type="subunit">
    <text evidence="10">Monomer.</text>
</comment>
<keyword evidence="6 10" id="KW-0328">Glycosyltransferase</keyword>
<comment type="caution">
    <text evidence="13">The sequence shown here is derived from an EMBL/GenBank/DDBJ whole genome shotgun (WGS) entry which is preliminary data.</text>
</comment>
<dbReference type="InterPro" id="IPR006048">
    <property type="entry name" value="A-amylase/branching_C"/>
</dbReference>
<keyword evidence="9 10" id="KW-0119">Carbohydrate metabolism</keyword>
<dbReference type="Pfam" id="PF02922">
    <property type="entry name" value="CBM_48"/>
    <property type="match status" value="1"/>
</dbReference>
<dbReference type="PANTHER" id="PTHR43651">
    <property type="entry name" value="1,4-ALPHA-GLUCAN-BRANCHING ENZYME"/>
    <property type="match status" value="1"/>
</dbReference>
<keyword evidence="7 10" id="KW-0808">Transferase</keyword>
<dbReference type="GO" id="GO:0043169">
    <property type="term" value="F:cation binding"/>
    <property type="evidence" value="ECO:0007669"/>
    <property type="project" value="InterPro"/>
</dbReference>
<evidence type="ECO:0000256" key="8">
    <source>
        <dbReference type="ARBA" id="ARBA00023056"/>
    </source>
</evidence>
<dbReference type="Pfam" id="PF00128">
    <property type="entry name" value="Alpha-amylase"/>
    <property type="match status" value="1"/>
</dbReference>
<evidence type="ECO:0000256" key="10">
    <source>
        <dbReference type="HAMAP-Rule" id="MF_00685"/>
    </source>
</evidence>
<evidence type="ECO:0000313" key="14">
    <source>
        <dbReference type="Proteomes" id="UP000186112"/>
    </source>
</evidence>
<dbReference type="FunFam" id="3.20.20.80:FF:000003">
    <property type="entry name" value="1,4-alpha-glucan branching enzyme GlgB"/>
    <property type="match status" value="1"/>
</dbReference>
<feature type="domain" description="Glycosyl hydrolase family 13 catalytic" evidence="12">
    <location>
        <begin position="155"/>
        <end position="529"/>
    </location>
</feature>
<feature type="active site" description="Proton donor" evidence="10 11">
    <location>
        <position position="362"/>
    </location>
</feature>
<evidence type="ECO:0000256" key="9">
    <source>
        <dbReference type="ARBA" id="ARBA00023277"/>
    </source>
</evidence>
<organism evidence="13 14">
    <name type="scientific">Tissierella creatinophila DSM 6911</name>
    <dbReference type="NCBI Taxonomy" id="1123403"/>
    <lineage>
        <taxon>Bacteria</taxon>
        <taxon>Bacillati</taxon>
        <taxon>Bacillota</taxon>
        <taxon>Tissierellia</taxon>
        <taxon>Tissierellales</taxon>
        <taxon>Tissierellaceae</taxon>
        <taxon>Tissierella</taxon>
    </lineage>
</organism>
<feature type="active site" description="Nucleophile" evidence="10 11">
    <location>
        <position position="312"/>
    </location>
</feature>
<dbReference type="Pfam" id="PF02806">
    <property type="entry name" value="Alpha-amylase_C"/>
    <property type="match status" value="1"/>
</dbReference>
<dbReference type="InterPro" id="IPR014756">
    <property type="entry name" value="Ig_E-set"/>
</dbReference>
<dbReference type="NCBIfam" id="TIGR01515">
    <property type="entry name" value="branching_enzym"/>
    <property type="match status" value="1"/>
</dbReference>
<dbReference type="SUPFAM" id="SSF81296">
    <property type="entry name" value="E set domains"/>
    <property type="match status" value="1"/>
</dbReference>
<dbReference type="GO" id="GO:0005978">
    <property type="term" value="P:glycogen biosynthetic process"/>
    <property type="evidence" value="ECO:0007669"/>
    <property type="project" value="UniProtKB-UniRule"/>
</dbReference>
<dbReference type="NCBIfam" id="NF003811">
    <property type="entry name" value="PRK05402.1"/>
    <property type="match status" value="1"/>
</dbReference>
<comment type="catalytic activity">
    <reaction evidence="1 10">
        <text>Transfers a segment of a (1-&gt;4)-alpha-D-glucan chain to a primary hydroxy group in a similar glucan chain.</text>
        <dbReference type="EC" id="2.4.1.18"/>
    </reaction>
</comment>
<dbReference type="OrthoDB" id="9800174at2"/>
<dbReference type="InterPro" id="IPR006407">
    <property type="entry name" value="GlgB"/>
</dbReference>
<dbReference type="GO" id="GO:0004553">
    <property type="term" value="F:hydrolase activity, hydrolyzing O-glycosyl compounds"/>
    <property type="evidence" value="ECO:0007669"/>
    <property type="project" value="InterPro"/>
</dbReference>
<dbReference type="Proteomes" id="UP000186112">
    <property type="component" value="Unassembled WGS sequence"/>
</dbReference>
<dbReference type="InterPro" id="IPR006047">
    <property type="entry name" value="GH13_cat_dom"/>
</dbReference>
<evidence type="ECO:0000259" key="12">
    <source>
        <dbReference type="SMART" id="SM00642"/>
    </source>
</evidence>
<comment type="function">
    <text evidence="2 10">Catalyzes the formation of the alpha-1,6-glucosidic linkages in glycogen by scission of a 1,4-alpha-linked oligosaccharide from growing alpha-1,4-glucan chains and the subsequent attachment of the oligosaccharide to the alpha-1,6 position.</text>
</comment>
<dbReference type="Gene3D" id="2.60.40.10">
    <property type="entry name" value="Immunoglobulins"/>
    <property type="match status" value="1"/>
</dbReference>
<dbReference type="InterPro" id="IPR037439">
    <property type="entry name" value="Branching_enzy"/>
</dbReference>
<evidence type="ECO:0000313" key="13">
    <source>
        <dbReference type="EMBL" id="OLS02301.1"/>
    </source>
</evidence>
<protein>
    <recommendedName>
        <fullName evidence="10">1,4-alpha-glucan branching enzyme GlgB</fullName>
        <ecNumber evidence="10">2.4.1.18</ecNumber>
    </recommendedName>
    <alternativeName>
        <fullName evidence="10">1,4-alpha-D-glucan:1,4-alpha-D-glucan 6-glucosyl-transferase</fullName>
    </alternativeName>
    <alternativeName>
        <fullName evidence="10">Alpha-(1-&gt;4)-glucan branching enzyme</fullName>
    </alternativeName>
    <alternativeName>
        <fullName evidence="10">Glycogen branching enzyme</fullName>
        <shortName evidence="10">BE</shortName>
    </alternativeName>
</protein>
<dbReference type="InterPro" id="IPR017853">
    <property type="entry name" value="GH"/>
</dbReference>
<dbReference type="InterPro" id="IPR004193">
    <property type="entry name" value="Glyco_hydro_13_N"/>
</dbReference>
<name>A0A1U7M4T2_TISCR</name>
<evidence type="ECO:0000256" key="6">
    <source>
        <dbReference type="ARBA" id="ARBA00022676"/>
    </source>
</evidence>
<dbReference type="SMART" id="SM00642">
    <property type="entry name" value="Aamy"/>
    <property type="match status" value="1"/>
</dbReference>
<dbReference type="UniPathway" id="UPA00164"/>
<dbReference type="CDD" id="cd11322">
    <property type="entry name" value="AmyAc_Glg_BE"/>
    <property type="match status" value="1"/>
</dbReference>
<evidence type="ECO:0000256" key="2">
    <source>
        <dbReference type="ARBA" id="ARBA00002953"/>
    </source>
</evidence>
<dbReference type="InterPro" id="IPR044143">
    <property type="entry name" value="GlgB_N_E_set_prok"/>
</dbReference>
<evidence type="ECO:0000256" key="5">
    <source>
        <dbReference type="ARBA" id="ARBA00022600"/>
    </source>
</evidence>
<dbReference type="PIRSF" id="PIRSF000463">
    <property type="entry name" value="GlgB"/>
    <property type="match status" value="1"/>
</dbReference>
<dbReference type="GO" id="GO:0005829">
    <property type="term" value="C:cytosol"/>
    <property type="evidence" value="ECO:0007669"/>
    <property type="project" value="TreeGrafter"/>
</dbReference>
<dbReference type="EMBL" id="LTDM01000032">
    <property type="protein sequence ID" value="OLS02301.1"/>
    <property type="molecule type" value="Genomic_DNA"/>
</dbReference>
<evidence type="ECO:0000256" key="7">
    <source>
        <dbReference type="ARBA" id="ARBA00022679"/>
    </source>
</evidence>
<proteinExistence type="inferred from homology"/>
<evidence type="ECO:0000256" key="1">
    <source>
        <dbReference type="ARBA" id="ARBA00000826"/>
    </source>
</evidence>
<evidence type="ECO:0000256" key="3">
    <source>
        <dbReference type="ARBA" id="ARBA00004964"/>
    </source>
</evidence>
<comment type="similarity">
    <text evidence="4 10">Belongs to the glycosyl hydrolase 13 family. GlgB subfamily.</text>
</comment>
<dbReference type="EC" id="2.4.1.18" evidence="10"/>
<comment type="pathway">
    <text evidence="3 10">Glycan biosynthesis; glycogen biosynthesis.</text>
</comment>
<dbReference type="SUPFAM" id="SSF51445">
    <property type="entry name" value="(Trans)glycosidases"/>
    <property type="match status" value="1"/>
</dbReference>